<dbReference type="EMBL" id="MKKK01000045">
    <property type="protein sequence ID" value="OEY93748.1"/>
    <property type="molecule type" value="Genomic_DNA"/>
</dbReference>
<dbReference type="Pfam" id="PF00593">
    <property type="entry name" value="TonB_dep_Rec_b-barrel"/>
    <property type="match status" value="1"/>
</dbReference>
<dbReference type="InterPro" id="IPR039426">
    <property type="entry name" value="TonB-dep_rcpt-like"/>
</dbReference>
<gene>
    <name evidence="18" type="ORF">BJI46_04580</name>
</gene>
<protein>
    <submittedName>
        <fullName evidence="18">TonB-dependent receptor</fullName>
    </submittedName>
</protein>
<dbReference type="CDD" id="cd01347">
    <property type="entry name" value="ligand_gated_channel"/>
    <property type="match status" value="1"/>
</dbReference>
<keyword evidence="11 14" id="KW-0472">Membrane</keyword>
<dbReference type="InterPro" id="IPR036942">
    <property type="entry name" value="Beta-barrel_TonB_sf"/>
</dbReference>
<comment type="similarity">
    <text evidence="2 14 16">Belongs to the TonB-dependent receptor family.</text>
</comment>
<evidence type="ECO:0000256" key="8">
    <source>
        <dbReference type="ARBA" id="ARBA00023004"/>
    </source>
</evidence>
<evidence type="ECO:0000256" key="12">
    <source>
        <dbReference type="ARBA" id="ARBA00023170"/>
    </source>
</evidence>
<dbReference type="GO" id="GO:0038023">
    <property type="term" value="F:signaling receptor activity"/>
    <property type="evidence" value="ECO:0007669"/>
    <property type="project" value="InterPro"/>
</dbReference>
<keyword evidence="4 14" id="KW-1134">Transmembrane beta strand</keyword>
<organism evidence="18 19">
    <name type="scientific">Acinetobacter qingfengensis</name>
    <dbReference type="NCBI Taxonomy" id="1262585"/>
    <lineage>
        <taxon>Bacteria</taxon>
        <taxon>Pseudomonadati</taxon>
        <taxon>Pseudomonadota</taxon>
        <taxon>Gammaproteobacteria</taxon>
        <taxon>Moraxellales</taxon>
        <taxon>Moraxellaceae</taxon>
        <taxon>Acinetobacter</taxon>
    </lineage>
</organism>
<keyword evidence="9" id="KW-0406">Ion transport</keyword>
<dbReference type="Gene3D" id="3.55.50.30">
    <property type="match status" value="1"/>
</dbReference>
<keyword evidence="10 16" id="KW-0798">TonB box</keyword>
<evidence type="ECO:0000256" key="16">
    <source>
        <dbReference type="RuleBase" id="RU003357"/>
    </source>
</evidence>
<evidence type="ECO:0000256" key="9">
    <source>
        <dbReference type="ARBA" id="ARBA00023065"/>
    </source>
</evidence>
<dbReference type="InterPro" id="IPR011662">
    <property type="entry name" value="Secretin/TonB_short_N"/>
</dbReference>
<keyword evidence="13 14" id="KW-0998">Cell outer membrane</keyword>
<accession>A0A1E7R317</accession>
<name>A0A1E7R317_9GAMM</name>
<comment type="subcellular location">
    <subcellularLocation>
        <location evidence="1 14">Cell outer membrane</location>
        <topology evidence="1 14">Multi-pass membrane protein</topology>
    </subcellularLocation>
</comment>
<dbReference type="GO" id="GO:0009279">
    <property type="term" value="C:cell outer membrane"/>
    <property type="evidence" value="ECO:0007669"/>
    <property type="project" value="UniProtKB-SubCell"/>
</dbReference>
<dbReference type="Proteomes" id="UP000185895">
    <property type="component" value="Unassembled WGS sequence"/>
</dbReference>
<proteinExistence type="inferred from homology"/>
<dbReference type="SMART" id="SM00965">
    <property type="entry name" value="STN"/>
    <property type="match status" value="1"/>
</dbReference>
<keyword evidence="5" id="KW-0410">Iron transport</keyword>
<dbReference type="GO" id="GO:0015344">
    <property type="term" value="F:siderophore uptake transmembrane transporter activity"/>
    <property type="evidence" value="ECO:0007669"/>
    <property type="project" value="TreeGrafter"/>
</dbReference>
<comment type="caution">
    <text evidence="18">The sequence shown here is derived from an EMBL/GenBank/DDBJ whole genome shotgun (WGS) entry which is preliminary data.</text>
</comment>
<evidence type="ECO:0000256" key="4">
    <source>
        <dbReference type="ARBA" id="ARBA00022452"/>
    </source>
</evidence>
<evidence type="ECO:0000256" key="13">
    <source>
        <dbReference type="ARBA" id="ARBA00023237"/>
    </source>
</evidence>
<dbReference type="InterPro" id="IPR010917">
    <property type="entry name" value="TonB_rcpt_CS"/>
</dbReference>
<dbReference type="InterPro" id="IPR010105">
    <property type="entry name" value="TonB_sidphr_rcpt"/>
</dbReference>
<evidence type="ECO:0000256" key="11">
    <source>
        <dbReference type="ARBA" id="ARBA00023136"/>
    </source>
</evidence>
<evidence type="ECO:0000256" key="15">
    <source>
        <dbReference type="PROSITE-ProRule" id="PRU10144"/>
    </source>
</evidence>
<dbReference type="FunFam" id="2.170.130.10:FF:000010">
    <property type="entry name" value="Ferripyoverdine receptor"/>
    <property type="match status" value="1"/>
</dbReference>
<evidence type="ECO:0000256" key="7">
    <source>
        <dbReference type="ARBA" id="ARBA00022729"/>
    </source>
</evidence>
<reference evidence="18 19" key="1">
    <citation type="submission" date="2016-09" db="EMBL/GenBank/DDBJ databases">
        <authorList>
            <person name="Capua I."/>
            <person name="De Benedictis P."/>
            <person name="Joannis T."/>
            <person name="Lombin L.H."/>
            <person name="Cattoli G."/>
        </authorList>
    </citation>
    <scope>NUCLEOTIDE SEQUENCE [LARGE SCALE GENOMIC DNA]</scope>
    <source>
        <strain evidence="18 19">ANC 4671</strain>
    </source>
</reference>
<dbReference type="PROSITE" id="PS52016">
    <property type="entry name" value="TONB_DEPENDENT_REC_3"/>
    <property type="match status" value="1"/>
</dbReference>
<evidence type="ECO:0000256" key="14">
    <source>
        <dbReference type="PROSITE-ProRule" id="PRU01360"/>
    </source>
</evidence>
<dbReference type="Pfam" id="PF07715">
    <property type="entry name" value="Plug"/>
    <property type="match status" value="1"/>
</dbReference>
<dbReference type="Gene3D" id="2.170.130.10">
    <property type="entry name" value="TonB-dependent receptor, plug domain"/>
    <property type="match status" value="1"/>
</dbReference>
<dbReference type="STRING" id="1262585.BJI46_04580"/>
<dbReference type="NCBIfam" id="TIGR01783">
    <property type="entry name" value="TonB-siderophor"/>
    <property type="match status" value="1"/>
</dbReference>
<dbReference type="AlphaFoldDB" id="A0A1E7R317"/>
<dbReference type="PANTHER" id="PTHR32552">
    <property type="entry name" value="FERRICHROME IRON RECEPTOR-RELATED"/>
    <property type="match status" value="1"/>
</dbReference>
<keyword evidence="7" id="KW-0732">Signal</keyword>
<dbReference type="PROSITE" id="PS01156">
    <property type="entry name" value="TONB_DEPENDENT_REC_2"/>
    <property type="match status" value="1"/>
</dbReference>
<dbReference type="PANTHER" id="PTHR32552:SF74">
    <property type="entry name" value="HYDROXAMATE SIDEROPHORE RECEPTOR FHUE"/>
    <property type="match status" value="1"/>
</dbReference>
<evidence type="ECO:0000256" key="2">
    <source>
        <dbReference type="ARBA" id="ARBA00009810"/>
    </source>
</evidence>
<dbReference type="InterPro" id="IPR000531">
    <property type="entry name" value="Beta-barrel_TonB"/>
</dbReference>
<evidence type="ECO:0000313" key="19">
    <source>
        <dbReference type="Proteomes" id="UP000185895"/>
    </source>
</evidence>
<keyword evidence="3 14" id="KW-0813">Transport</keyword>
<keyword evidence="19" id="KW-1185">Reference proteome</keyword>
<feature type="short sequence motif" description="TonB C-terminal box" evidence="15">
    <location>
        <begin position="790"/>
        <end position="807"/>
    </location>
</feature>
<evidence type="ECO:0000256" key="1">
    <source>
        <dbReference type="ARBA" id="ARBA00004571"/>
    </source>
</evidence>
<evidence type="ECO:0000313" key="18">
    <source>
        <dbReference type="EMBL" id="OEY93748.1"/>
    </source>
</evidence>
<evidence type="ECO:0000259" key="17">
    <source>
        <dbReference type="SMART" id="SM00965"/>
    </source>
</evidence>
<dbReference type="InterPro" id="IPR012910">
    <property type="entry name" value="Plug_dom"/>
</dbReference>
<keyword evidence="12 18" id="KW-0675">Receptor</keyword>
<evidence type="ECO:0000256" key="6">
    <source>
        <dbReference type="ARBA" id="ARBA00022692"/>
    </source>
</evidence>
<feature type="domain" description="Secretin/TonB short N-terminal" evidence="17">
    <location>
        <begin position="40"/>
        <end position="91"/>
    </location>
</feature>
<dbReference type="InterPro" id="IPR037066">
    <property type="entry name" value="Plug_dom_sf"/>
</dbReference>
<evidence type="ECO:0000256" key="10">
    <source>
        <dbReference type="ARBA" id="ARBA00023077"/>
    </source>
</evidence>
<dbReference type="SUPFAM" id="SSF56935">
    <property type="entry name" value="Porins"/>
    <property type="match status" value="1"/>
</dbReference>
<keyword evidence="8" id="KW-0408">Iron</keyword>
<evidence type="ECO:0000256" key="3">
    <source>
        <dbReference type="ARBA" id="ARBA00022448"/>
    </source>
</evidence>
<keyword evidence="6 14" id="KW-0812">Transmembrane</keyword>
<sequence>MGSPHVLAQSPTLQSTAVEVNIAAISLDQAIAQFAGLCRTEISYDPKLLENRKSRGLKGTYTFEQGMTILLQDTPFKLIKRADGIWTITTTENQVYYAGQLKTLDVKADSDQISNRSGVAQLPAITVNAEDSYAYTTKNTATATGLNLSVKETPQSVSVITRKQMDDFNVQNLADIIKVTPGLYGKNGGISSIEVTPYARGFSFGHINVDGIPLDITGFNQRNVAVDTVMYEQVDVVRGATGLLEGAGTPSGTINLVRKRPTSRPLLDLTASYGSWNNQQFTIDASQALNAQGNTRGRVVGAWQDSDSFVDVTNTKNGTFYGIVEADLSDQTKIGLGGSIQRTRTNGVFRGLPTFADGRHMNLSRSSYFDTPDSYQDRDNDTVFADIQHRLNNNWKIKASVTHIKGDNDAKYTLNERITDSETTFNQSESGWKYGTEQTIFDLRLNGDFDLFNRQHEFLIGANYRKDNSTSRQTWGGGGRIIDINNYNPYAYRLIGESATVPLLWGRNTKEYGLFAAANLQLLDSLHAVVGGRFSWYQQDTTGWYTGTPTWKRSLDESAEFTPYFGLVYDINQNHSVYGSVTEIFEPQSSIDVNGNTLDPLTGTNYELGIKGEYFDGALNSSLAIFRIKQRNRAVTDEANCPSSGSISCSRAAGEVQSDGVDLQLTGALTPNWQIALSYTYVKAEYKKDSVASNIGQRINTDEPQHLFKIYTNYQLPAPYDKLSLGASLYGQSKMYRSESGYYTAQDKYATVDLSGGYKFNEHLSLQLNLNNLFDKKYYSELGYSWAGYSEIYGAPRNVLATLRYKF</sequence>
<dbReference type="Gene3D" id="2.40.170.20">
    <property type="entry name" value="TonB-dependent receptor, beta-barrel domain"/>
    <property type="match status" value="1"/>
</dbReference>
<dbReference type="GO" id="GO:0015891">
    <property type="term" value="P:siderophore transport"/>
    <property type="evidence" value="ECO:0007669"/>
    <property type="project" value="InterPro"/>
</dbReference>
<evidence type="ECO:0000256" key="5">
    <source>
        <dbReference type="ARBA" id="ARBA00022496"/>
    </source>
</evidence>